<dbReference type="PROSITE" id="PS00211">
    <property type="entry name" value="ABC_TRANSPORTER_1"/>
    <property type="match status" value="1"/>
</dbReference>
<dbReference type="InterPro" id="IPR003439">
    <property type="entry name" value="ABC_transporter-like_ATP-bd"/>
</dbReference>
<name>A0ABV9TN78_9MICC</name>
<keyword evidence="6" id="KW-1185">Reference proteome</keyword>
<evidence type="ECO:0000259" key="4">
    <source>
        <dbReference type="PROSITE" id="PS50893"/>
    </source>
</evidence>
<comment type="caution">
    <text evidence="5">The sequence shown here is derived from an EMBL/GenBank/DDBJ whole genome shotgun (WGS) entry which is preliminary data.</text>
</comment>
<dbReference type="Pfam" id="PF00005">
    <property type="entry name" value="ABC_tran"/>
    <property type="match status" value="1"/>
</dbReference>
<evidence type="ECO:0000256" key="3">
    <source>
        <dbReference type="ARBA" id="ARBA00022840"/>
    </source>
</evidence>
<dbReference type="PANTHER" id="PTHR24220">
    <property type="entry name" value="IMPORT ATP-BINDING PROTEIN"/>
    <property type="match status" value="1"/>
</dbReference>
<evidence type="ECO:0000256" key="1">
    <source>
        <dbReference type="ARBA" id="ARBA00022448"/>
    </source>
</evidence>
<accession>A0ABV9TN78</accession>
<protein>
    <submittedName>
        <fullName evidence="5">ABC transporter ATP-binding protein</fullName>
    </submittedName>
</protein>
<evidence type="ECO:0000313" key="5">
    <source>
        <dbReference type="EMBL" id="MFC4905074.1"/>
    </source>
</evidence>
<dbReference type="SUPFAM" id="SSF52540">
    <property type="entry name" value="P-loop containing nucleoside triphosphate hydrolases"/>
    <property type="match status" value="1"/>
</dbReference>
<dbReference type="GO" id="GO:0005524">
    <property type="term" value="F:ATP binding"/>
    <property type="evidence" value="ECO:0007669"/>
    <property type="project" value="UniProtKB-KW"/>
</dbReference>
<dbReference type="Gene3D" id="3.40.50.300">
    <property type="entry name" value="P-loop containing nucleotide triphosphate hydrolases"/>
    <property type="match status" value="1"/>
</dbReference>
<proteinExistence type="predicted"/>
<evidence type="ECO:0000256" key="2">
    <source>
        <dbReference type="ARBA" id="ARBA00022741"/>
    </source>
</evidence>
<keyword evidence="2" id="KW-0547">Nucleotide-binding</keyword>
<dbReference type="InterPro" id="IPR017871">
    <property type="entry name" value="ABC_transporter-like_CS"/>
</dbReference>
<dbReference type="InterPro" id="IPR003593">
    <property type="entry name" value="AAA+_ATPase"/>
</dbReference>
<feature type="domain" description="ABC transporter" evidence="4">
    <location>
        <begin position="22"/>
        <end position="261"/>
    </location>
</feature>
<dbReference type="SMART" id="SM00382">
    <property type="entry name" value="AAA"/>
    <property type="match status" value="1"/>
</dbReference>
<sequence length="261" mass="26795">MNPTPPSVPADSAVPPSPAALLSVRQVHKSFGTTPALRGIDLDVAPGEVLAVMGPSGSGKSTLLHCMAGVLPTDRGTVTYTRPGAGTAPMVLSALDEAARSGVRLREFGFVFQYGQLLPELSAVDNVTIPLLLAGTRRRAARSAATELLGRLGLTGQGEKHPGELSGGQAQRVAIARAMVGAPAVLFADEPTGSLDSLASETVLDLMLELVRETGTTVVMITHDPRTAAYADREVIVRDGTITTGQAVLAPTGGTDRGAAA</sequence>
<dbReference type="InterPro" id="IPR017911">
    <property type="entry name" value="MacB-like_ATP-bd"/>
</dbReference>
<keyword evidence="1" id="KW-0813">Transport</keyword>
<dbReference type="EMBL" id="JBHSIW010000024">
    <property type="protein sequence ID" value="MFC4905074.1"/>
    <property type="molecule type" value="Genomic_DNA"/>
</dbReference>
<reference evidence="6" key="1">
    <citation type="journal article" date="2019" name="Int. J. Syst. Evol. Microbiol.">
        <title>The Global Catalogue of Microorganisms (GCM) 10K type strain sequencing project: providing services to taxonomists for standard genome sequencing and annotation.</title>
        <authorList>
            <consortium name="The Broad Institute Genomics Platform"/>
            <consortium name="The Broad Institute Genome Sequencing Center for Infectious Disease"/>
            <person name="Wu L."/>
            <person name="Ma J."/>
        </authorList>
    </citation>
    <scope>NUCLEOTIDE SEQUENCE [LARGE SCALE GENOMIC DNA]</scope>
    <source>
        <strain evidence="6">CGMCC 4.6946</strain>
    </source>
</reference>
<dbReference type="CDD" id="cd03255">
    <property type="entry name" value="ABC_MJ0796_LolCDE_FtsE"/>
    <property type="match status" value="1"/>
</dbReference>
<gene>
    <name evidence="5" type="ORF">ACFPCS_16005</name>
</gene>
<dbReference type="PANTHER" id="PTHR24220:SF685">
    <property type="entry name" value="ABC TRANSPORTER RELATED"/>
    <property type="match status" value="1"/>
</dbReference>
<organism evidence="5 6">
    <name type="scientific">Kocuria oceani</name>
    <dbReference type="NCBI Taxonomy" id="988827"/>
    <lineage>
        <taxon>Bacteria</taxon>
        <taxon>Bacillati</taxon>
        <taxon>Actinomycetota</taxon>
        <taxon>Actinomycetes</taxon>
        <taxon>Micrococcales</taxon>
        <taxon>Micrococcaceae</taxon>
        <taxon>Kocuria</taxon>
    </lineage>
</organism>
<dbReference type="InterPro" id="IPR027417">
    <property type="entry name" value="P-loop_NTPase"/>
</dbReference>
<dbReference type="PROSITE" id="PS50893">
    <property type="entry name" value="ABC_TRANSPORTER_2"/>
    <property type="match status" value="1"/>
</dbReference>
<evidence type="ECO:0000313" key="6">
    <source>
        <dbReference type="Proteomes" id="UP001595797"/>
    </source>
</evidence>
<dbReference type="Proteomes" id="UP001595797">
    <property type="component" value="Unassembled WGS sequence"/>
</dbReference>
<dbReference type="RefSeq" id="WP_277551317.1">
    <property type="nucleotide sequence ID" value="NZ_JARAMH010000008.1"/>
</dbReference>
<dbReference type="InterPro" id="IPR015854">
    <property type="entry name" value="ABC_transpr_LolD-like"/>
</dbReference>
<keyword evidence="3 5" id="KW-0067">ATP-binding</keyword>